<dbReference type="Pfam" id="PF03830">
    <property type="entry name" value="PTSIIB_sorb"/>
    <property type="match status" value="1"/>
</dbReference>
<dbReference type="EMBL" id="CP001739">
    <property type="protein sequence ID" value="ACZ08951.1"/>
    <property type="molecule type" value="Genomic_DNA"/>
</dbReference>
<keyword evidence="5" id="KW-0808">Transferase</keyword>
<dbReference type="KEGG" id="str:Sterm_2097"/>
<protein>
    <submittedName>
        <fullName evidence="9">PTS system sorbose subfamily IIB component</fullName>
    </submittedName>
</protein>
<dbReference type="AlphaFoldDB" id="D1AK35"/>
<comment type="subcellular location">
    <subcellularLocation>
        <location evidence="1">Cytoplasm</location>
    </subcellularLocation>
</comment>
<keyword evidence="6" id="KW-0598">Phosphotransferase system</keyword>
<keyword evidence="10" id="KW-1185">Reference proteome</keyword>
<evidence type="ECO:0000313" key="10">
    <source>
        <dbReference type="Proteomes" id="UP000000845"/>
    </source>
</evidence>
<evidence type="ECO:0000256" key="2">
    <source>
        <dbReference type="ARBA" id="ARBA00022448"/>
    </source>
</evidence>
<feature type="domain" description="PTS EIIB type-4" evidence="8">
    <location>
        <begin position="1"/>
        <end position="158"/>
    </location>
</feature>
<evidence type="ECO:0000259" key="8">
    <source>
        <dbReference type="PROSITE" id="PS51101"/>
    </source>
</evidence>
<dbReference type="Proteomes" id="UP000000845">
    <property type="component" value="Chromosome"/>
</dbReference>
<proteinExistence type="predicted"/>
<organism evidence="9 10">
    <name type="scientific">Sebaldella termitidis (strain ATCC 33386 / NCTC 11300)</name>
    <dbReference type="NCBI Taxonomy" id="526218"/>
    <lineage>
        <taxon>Bacteria</taxon>
        <taxon>Fusobacteriati</taxon>
        <taxon>Fusobacteriota</taxon>
        <taxon>Fusobacteriia</taxon>
        <taxon>Fusobacteriales</taxon>
        <taxon>Leptotrichiaceae</taxon>
        <taxon>Sebaldella</taxon>
    </lineage>
</organism>
<dbReference type="STRING" id="526218.Sterm_2097"/>
<dbReference type="eggNOG" id="COG3444">
    <property type="taxonomic scope" value="Bacteria"/>
</dbReference>
<evidence type="ECO:0000256" key="7">
    <source>
        <dbReference type="ARBA" id="ARBA00022777"/>
    </source>
</evidence>
<evidence type="ECO:0000313" key="9">
    <source>
        <dbReference type="EMBL" id="ACZ08951.1"/>
    </source>
</evidence>
<keyword evidence="7" id="KW-0418">Kinase</keyword>
<evidence type="ECO:0000256" key="6">
    <source>
        <dbReference type="ARBA" id="ARBA00022683"/>
    </source>
</evidence>
<dbReference type="Gene3D" id="3.40.35.10">
    <property type="entry name" value="Phosphotransferase system, sorbose subfamily IIB component"/>
    <property type="match status" value="1"/>
</dbReference>
<keyword evidence="3" id="KW-0963">Cytoplasm</keyword>
<keyword evidence="2" id="KW-0813">Transport</keyword>
<evidence type="ECO:0000256" key="5">
    <source>
        <dbReference type="ARBA" id="ARBA00022679"/>
    </source>
</evidence>
<reference evidence="10" key="1">
    <citation type="submission" date="2009-09" db="EMBL/GenBank/DDBJ databases">
        <title>The complete chromosome of Sebaldella termitidis ATCC 33386.</title>
        <authorList>
            <consortium name="US DOE Joint Genome Institute (JGI-PGF)"/>
            <person name="Lucas S."/>
            <person name="Copeland A."/>
            <person name="Lapidus A."/>
            <person name="Glavina del Rio T."/>
            <person name="Dalin E."/>
            <person name="Tice H."/>
            <person name="Bruce D."/>
            <person name="Goodwin L."/>
            <person name="Pitluck S."/>
            <person name="Kyrpides N."/>
            <person name="Mavromatis K."/>
            <person name="Ivanova N."/>
            <person name="Mikhailova N."/>
            <person name="Sims D."/>
            <person name="Meincke L."/>
            <person name="Brettin T."/>
            <person name="Detter J.C."/>
            <person name="Han C."/>
            <person name="Larimer F."/>
            <person name="Land M."/>
            <person name="Hauser L."/>
            <person name="Markowitz V."/>
            <person name="Cheng J.F."/>
            <person name="Hugenholtz P."/>
            <person name="Woyke T."/>
            <person name="Wu D."/>
            <person name="Eisen J.A."/>
        </authorList>
    </citation>
    <scope>NUCLEOTIDE SEQUENCE [LARGE SCALE GENOMIC DNA]</scope>
    <source>
        <strain evidence="10">ATCC 33386 / NCTC 11300</strain>
    </source>
</reference>
<dbReference type="GO" id="GO:0005737">
    <property type="term" value="C:cytoplasm"/>
    <property type="evidence" value="ECO:0007669"/>
    <property type="project" value="UniProtKB-SubCell"/>
</dbReference>
<keyword evidence="4" id="KW-0762">Sugar transport</keyword>
<dbReference type="PROSITE" id="PS51101">
    <property type="entry name" value="PTS_EIIB_TYPE_4"/>
    <property type="match status" value="1"/>
</dbReference>
<dbReference type="GO" id="GO:0009401">
    <property type="term" value="P:phosphoenolpyruvate-dependent sugar phosphotransferase system"/>
    <property type="evidence" value="ECO:0007669"/>
    <property type="project" value="UniProtKB-KW"/>
</dbReference>
<evidence type="ECO:0000256" key="3">
    <source>
        <dbReference type="ARBA" id="ARBA00022490"/>
    </source>
</evidence>
<dbReference type="GO" id="GO:0008982">
    <property type="term" value="F:protein-N(PI)-phosphohistidine-sugar phosphotransferase activity"/>
    <property type="evidence" value="ECO:0007669"/>
    <property type="project" value="InterPro"/>
</dbReference>
<sequence>MENIELVRIDDRMLHGQVVSTWLKDYSIEQVLIINDKAANDPIQKSVAGLAAPKEVKVHLFGVEQFIDILKKTPIKRKTMLIFTTSTDVLKLVENGLDIKEVNVGGMRYNENRKRLSKAVSVTPEEEEAFKKLIEKDIKVFIQMIPKSDESLMKNLLK</sequence>
<dbReference type="InterPro" id="IPR036667">
    <property type="entry name" value="PTS_IIB_sorbose-sp_sf"/>
</dbReference>
<evidence type="ECO:0000256" key="4">
    <source>
        <dbReference type="ARBA" id="ARBA00022597"/>
    </source>
</evidence>
<dbReference type="GO" id="GO:0016301">
    <property type="term" value="F:kinase activity"/>
    <property type="evidence" value="ECO:0007669"/>
    <property type="project" value="UniProtKB-KW"/>
</dbReference>
<name>D1AK35_SEBTE</name>
<dbReference type="SUPFAM" id="SSF52728">
    <property type="entry name" value="PTS IIb component"/>
    <property type="match status" value="1"/>
</dbReference>
<evidence type="ECO:0000256" key="1">
    <source>
        <dbReference type="ARBA" id="ARBA00004496"/>
    </source>
</evidence>
<dbReference type="RefSeq" id="WP_012861545.1">
    <property type="nucleotide sequence ID" value="NC_013517.1"/>
</dbReference>
<gene>
    <name evidence="9" type="ordered locus">Sterm_2097</name>
</gene>
<accession>D1AK35</accession>
<dbReference type="HOGENOM" id="CLU_116175_1_0_0"/>
<dbReference type="InterPro" id="IPR004720">
    <property type="entry name" value="PTS_IIB_sorbose-sp"/>
</dbReference>
<reference evidence="9 10" key="2">
    <citation type="journal article" date="2010" name="Stand. Genomic Sci.">
        <title>Complete genome sequence of Sebaldella termitidis type strain (NCTC 11300).</title>
        <authorList>
            <person name="Harmon-Smith M."/>
            <person name="Celia L."/>
            <person name="Chertkov O."/>
            <person name="Lapidus A."/>
            <person name="Copeland A."/>
            <person name="Glavina Del Rio T."/>
            <person name="Nolan M."/>
            <person name="Lucas S."/>
            <person name="Tice H."/>
            <person name="Cheng J.F."/>
            <person name="Han C."/>
            <person name="Detter J.C."/>
            <person name="Bruce D."/>
            <person name="Goodwin L."/>
            <person name="Pitluck S."/>
            <person name="Pati A."/>
            <person name="Liolios K."/>
            <person name="Ivanova N."/>
            <person name="Mavromatis K."/>
            <person name="Mikhailova N."/>
            <person name="Chen A."/>
            <person name="Palaniappan K."/>
            <person name="Land M."/>
            <person name="Hauser L."/>
            <person name="Chang Y.J."/>
            <person name="Jeffries C.D."/>
            <person name="Brettin T."/>
            <person name="Goker M."/>
            <person name="Beck B."/>
            <person name="Bristow J."/>
            <person name="Eisen J.A."/>
            <person name="Markowitz V."/>
            <person name="Hugenholtz P."/>
            <person name="Kyrpides N.C."/>
            <person name="Klenk H.P."/>
            <person name="Chen F."/>
        </authorList>
    </citation>
    <scope>NUCLEOTIDE SEQUENCE [LARGE SCALE GENOMIC DNA]</scope>
    <source>
        <strain evidence="10">ATCC 33386 / NCTC 11300</strain>
    </source>
</reference>